<dbReference type="SUPFAM" id="SSF53474">
    <property type="entry name" value="alpha/beta-Hydrolases"/>
    <property type="match status" value="1"/>
</dbReference>
<dbReference type="InterPro" id="IPR000383">
    <property type="entry name" value="Xaa-Pro-like_dom"/>
</dbReference>
<evidence type="ECO:0000313" key="5">
    <source>
        <dbReference type="Proteomes" id="UP001597145"/>
    </source>
</evidence>
<feature type="compositionally biased region" description="Low complexity" evidence="2">
    <location>
        <begin position="1"/>
        <end position="20"/>
    </location>
</feature>
<evidence type="ECO:0000313" key="4">
    <source>
        <dbReference type="EMBL" id="MFD1532373.1"/>
    </source>
</evidence>
<reference evidence="5" key="1">
    <citation type="journal article" date="2019" name="Int. J. Syst. Evol. Microbiol.">
        <title>The Global Catalogue of Microorganisms (GCM) 10K type strain sequencing project: providing services to taxonomists for standard genome sequencing and annotation.</title>
        <authorList>
            <consortium name="The Broad Institute Genomics Platform"/>
            <consortium name="The Broad Institute Genome Sequencing Center for Infectious Disease"/>
            <person name="Wu L."/>
            <person name="Ma J."/>
        </authorList>
    </citation>
    <scope>NUCLEOTIDE SEQUENCE [LARGE SCALE GENOMIC DNA]</scope>
    <source>
        <strain evidence="5">JCM 12165</strain>
    </source>
</reference>
<dbReference type="SMART" id="SM00939">
    <property type="entry name" value="PepX_C"/>
    <property type="match status" value="1"/>
</dbReference>
<name>A0ABW4FPS4_9PSEU</name>
<organism evidence="4 5">
    <name type="scientific">Pseudonocardia aurantiaca</name>
    <dbReference type="NCBI Taxonomy" id="75290"/>
    <lineage>
        <taxon>Bacteria</taxon>
        <taxon>Bacillati</taxon>
        <taxon>Actinomycetota</taxon>
        <taxon>Actinomycetes</taxon>
        <taxon>Pseudonocardiales</taxon>
        <taxon>Pseudonocardiaceae</taxon>
        <taxon>Pseudonocardia</taxon>
    </lineage>
</organism>
<evidence type="ECO:0000256" key="1">
    <source>
        <dbReference type="ARBA" id="ARBA00022801"/>
    </source>
</evidence>
<dbReference type="PANTHER" id="PTHR43056">
    <property type="entry name" value="PEPTIDASE S9 PROLYL OLIGOPEPTIDASE"/>
    <property type="match status" value="1"/>
</dbReference>
<dbReference type="Gene3D" id="2.60.120.260">
    <property type="entry name" value="Galactose-binding domain-like"/>
    <property type="match status" value="1"/>
</dbReference>
<dbReference type="SUPFAM" id="SSF49785">
    <property type="entry name" value="Galactose-binding domain-like"/>
    <property type="match status" value="1"/>
</dbReference>
<proteinExistence type="predicted"/>
<dbReference type="InterPro" id="IPR008979">
    <property type="entry name" value="Galactose-bd-like_sf"/>
</dbReference>
<dbReference type="InterPro" id="IPR013736">
    <property type="entry name" value="Xaa-Pro_dipept_C"/>
</dbReference>
<dbReference type="Proteomes" id="UP001597145">
    <property type="component" value="Unassembled WGS sequence"/>
</dbReference>
<accession>A0ABW4FPS4</accession>
<dbReference type="Gene3D" id="3.40.50.1820">
    <property type="entry name" value="alpha/beta hydrolase"/>
    <property type="match status" value="1"/>
</dbReference>
<keyword evidence="1 4" id="KW-0378">Hydrolase</keyword>
<dbReference type="GO" id="GO:0016787">
    <property type="term" value="F:hydrolase activity"/>
    <property type="evidence" value="ECO:0007669"/>
    <property type="project" value="UniProtKB-KW"/>
</dbReference>
<dbReference type="RefSeq" id="WP_343986675.1">
    <property type="nucleotide sequence ID" value="NZ_BAAAJG010000027.1"/>
</dbReference>
<comment type="caution">
    <text evidence="4">The sequence shown here is derived from an EMBL/GenBank/DDBJ whole genome shotgun (WGS) entry which is preliminary data.</text>
</comment>
<feature type="region of interest" description="Disordered" evidence="2">
    <location>
        <begin position="1"/>
        <end position="21"/>
    </location>
</feature>
<sequence>MTTTPTSRTTPTAEPESPSRGARLADRAISALWRLPRGSGYTVTRALRVPMRDGVELLADHYAPAGTAHGTVLVRGPYGRTGVNSLFSARVYAARGYHVLLQSCRGTFGSGDDFQPMVREVDDGQDTVAWLREQEWFDGRLATMGGSYLGFTQWALLMDPPPELRTAIITVGPHDFNRATHGLGAFSLRDFLGWSEMVAHQEEPGIVNGLVRMATADRRLRPGLDSLPLADAGEGVLAGRAPWYRDWVSRSDPGDPFWKRAQLDAALDRVQVPLLLVGGWYDLFADQTLAQYAHLHRRGLDVALTMGAWTHLDTVGKAGPGSAHEALDWFGEHLAGRPGRKRPAPVRIEVTGADGGWRGLREWPPPAADHVLFPKQGGALDTTRPTDGSVAFTYDPTDPTPAVGGRVLSGAAGVRDNRALESRPDVRTFTGEPLAADLEVVGVPVVELVHRSDNPHADLFVRICDVDPKGRSRNLADGFVRLTAADGDGDVVRLELDALAHRFPAGHRIRLQVSGGAHPRLARNLGTGDPAASGTRTRPSHRVITLDGRSRLVLPVAAR</sequence>
<dbReference type="Pfam" id="PF02129">
    <property type="entry name" value="Peptidase_S15"/>
    <property type="match status" value="1"/>
</dbReference>
<keyword evidence="5" id="KW-1185">Reference proteome</keyword>
<dbReference type="NCBIfam" id="TIGR00976">
    <property type="entry name" value="CocE_NonD"/>
    <property type="match status" value="1"/>
</dbReference>
<dbReference type="PANTHER" id="PTHR43056:SF10">
    <property type="entry name" value="COCE_NOND FAMILY, PUTATIVE (AFU_ORTHOLOGUE AFUA_7G00600)-RELATED"/>
    <property type="match status" value="1"/>
</dbReference>
<protein>
    <submittedName>
        <fullName evidence="4">CocE/NonD family hydrolase</fullName>
    </submittedName>
</protein>
<dbReference type="InterPro" id="IPR029058">
    <property type="entry name" value="AB_hydrolase_fold"/>
</dbReference>
<dbReference type="InterPro" id="IPR050585">
    <property type="entry name" value="Xaa-Pro_dipeptidyl-ppase/CocE"/>
</dbReference>
<dbReference type="Gene3D" id="1.10.3020.10">
    <property type="entry name" value="alpha-amino acid ester hydrolase ( Helical cap domain)"/>
    <property type="match status" value="1"/>
</dbReference>
<gene>
    <name evidence="4" type="ORF">ACFSCY_23370</name>
</gene>
<feature type="domain" description="Xaa-Pro dipeptidyl-peptidase C-terminal" evidence="3">
    <location>
        <begin position="327"/>
        <end position="553"/>
    </location>
</feature>
<dbReference type="InterPro" id="IPR005674">
    <property type="entry name" value="CocE/Ser_esterase"/>
</dbReference>
<evidence type="ECO:0000259" key="3">
    <source>
        <dbReference type="SMART" id="SM00939"/>
    </source>
</evidence>
<dbReference type="Pfam" id="PF08530">
    <property type="entry name" value="PepX_C"/>
    <property type="match status" value="1"/>
</dbReference>
<dbReference type="EMBL" id="JBHUCP010000018">
    <property type="protein sequence ID" value="MFD1532373.1"/>
    <property type="molecule type" value="Genomic_DNA"/>
</dbReference>
<evidence type="ECO:0000256" key="2">
    <source>
        <dbReference type="SAM" id="MobiDB-lite"/>
    </source>
</evidence>